<protein>
    <recommendedName>
        <fullName evidence="4">ribose-5-phosphate isomerase</fullName>
        <ecNumber evidence="4">5.3.1.6</ecNumber>
    </recommendedName>
</protein>
<dbReference type="SUPFAM" id="SSF100950">
    <property type="entry name" value="NagB/RpiA/CoA transferase-like"/>
    <property type="match status" value="1"/>
</dbReference>
<dbReference type="AlphaFoldDB" id="A0AAU9NQC4"/>
<dbReference type="Pfam" id="PF06026">
    <property type="entry name" value="Rib_5-P_isom_A"/>
    <property type="match status" value="1"/>
</dbReference>
<evidence type="ECO:0000256" key="5">
    <source>
        <dbReference type="ARBA" id="ARBA00023235"/>
    </source>
</evidence>
<dbReference type="EMBL" id="CAKMRJ010005412">
    <property type="protein sequence ID" value="CAH1439884.1"/>
    <property type="molecule type" value="Genomic_DNA"/>
</dbReference>
<evidence type="ECO:0000313" key="6">
    <source>
        <dbReference type="EMBL" id="CAH1439884.1"/>
    </source>
</evidence>
<comment type="caution">
    <text evidence="6">The sequence shown here is derived from an EMBL/GenBank/DDBJ whole genome shotgun (WGS) entry which is preliminary data.</text>
</comment>
<dbReference type="PANTHER" id="PTHR43748">
    <property type="entry name" value="RIBOSE-5-PHOSPHATE ISOMERASE 3, CHLOROPLASTIC-RELATED"/>
    <property type="match status" value="1"/>
</dbReference>
<dbReference type="PANTHER" id="PTHR43748:SF1">
    <property type="entry name" value="RIBOSE-5-PHOSPHATE ISOMERASE 4, CHLOROPLASTIC-RELATED"/>
    <property type="match status" value="1"/>
</dbReference>
<dbReference type="GO" id="GO:0004751">
    <property type="term" value="F:ribose-5-phosphate isomerase activity"/>
    <property type="evidence" value="ECO:0007669"/>
    <property type="project" value="UniProtKB-EC"/>
</dbReference>
<evidence type="ECO:0000256" key="2">
    <source>
        <dbReference type="ARBA" id="ARBA00004988"/>
    </source>
</evidence>
<comment type="pathway">
    <text evidence="2">Carbohydrate degradation; pentose phosphate pathway; D-ribose 5-phosphate from D-ribulose 5-phosphate (non-oxidative stage): step 1/1.</text>
</comment>
<dbReference type="InterPro" id="IPR037171">
    <property type="entry name" value="NagB/RpiA_transferase-like"/>
</dbReference>
<comment type="similarity">
    <text evidence="3">Belongs to the ribose 5-phosphate isomerase family.</text>
</comment>
<dbReference type="EC" id="5.3.1.6" evidence="4"/>
<dbReference type="Proteomes" id="UP001157418">
    <property type="component" value="Unassembled WGS sequence"/>
</dbReference>
<dbReference type="InterPro" id="IPR050262">
    <property type="entry name" value="Ribose-5P_isomerase"/>
</dbReference>
<evidence type="ECO:0000256" key="3">
    <source>
        <dbReference type="ARBA" id="ARBA00008088"/>
    </source>
</evidence>
<sequence>MAIIHSFPSYLNLRSHTHGHSTHHRLTTISGCKPKLNSISLIARSSSSSSHSNALLFEAAKHTVDTYVESGMVVGLGSGAASCLAIHYLGQKLSVGQLKDVVGIPTSVGSASDAAKAGVPLHQYQHSLQIDFTFNDADIMEEVSLNAVIGRQRLEGDESIIEEKKILDVTKNLVLMVTEKQYKSGVEGSIPVLVNSVGWMETAEEIDDLFVGDAEVWRRACIGRGHAGPTGGDFPVVTREGHNVLDVIFTSPIPNLAEVAKLLDNIDGVAGHGIITKTPCRAVIAAQSGLCIIDNTTTTILIQAVASVVGNGSTTASDMFHHHRLLPSLFFLSSLFSDVEFRDKDFLESVFFVSW</sequence>
<name>A0AAU9NQC4_9ASTR</name>
<dbReference type="SUPFAM" id="SSF75445">
    <property type="entry name" value="D-ribose-5-phosphate isomerase (RpiA), lid domain"/>
    <property type="match status" value="1"/>
</dbReference>
<dbReference type="GO" id="GO:0009052">
    <property type="term" value="P:pentose-phosphate shunt, non-oxidative branch"/>
    <property type="evidence" value="ECO:0007669"/>
    <property type="project" value="InterPro"/>
</dbReference>
<keyword evidence="7" id="KW-1185">Reference proteome</keyword>
<proteinExistence type="inferred from homology"/>
<evidence type="ECO:0000313" key="7">
    <source>
        <dbReference type="Proteomes" id="UP001157418"/>
    </source>
</evidence>
<organism evidence="6 7">
    <name type="scientific">Lactuca virosa</name>
    <dbReference type="NCBI Taxonomy" id="75947"/>
    <lineage>
        <taxon>Eukaryota</taxon>
        <taxon>Viridiplantae</taxon>
        <taxon>Streptophyta</taxon>
        <taxon>Embryophyta</taxon>
        <taxon>Tracheophyta</taxon>
        <taxon>Spermatophyta</taxon>
        <taxon>Magnoliopsida</taxon>
        <taxon>eudicotyledons</taxon>
        <taxon>Gunneridae</taxon>
        <taxon>Pentapetalae</taxon>
        <taxon>asterids</taxon>
        <taxon>campanulids</taxon>
        <taxon>Asterales</taxon>
        <taxon>Asteraceae</taxon>
        <taxon>Cichorioideae</taxon>
        <taxon>Cichorieae</taxon>
        <taxon>Lactucinae</taxon>
        <taxon>Lactuca</taxon>
    </lineage>
</organism>
<dbReference type="InterPro" id="IPR004788">
    <property type="entry name" value="Ribose5P_isomerase_type_A"/>
</dbReference>
<keyword evidence="5" id="KW-0413">Isomerase</keyword>
<gene>
    <name evidence="6" type="ORF">LVIROSA_LOCUS26050</name>
</gene>
<reference evidence="6 7" key="1">
    <citation type="submission" date="2022-01" db="EMBL/GenBank/DDBJ databases">
        <authorList>
            <person name="Xiong W."/>
            <person name="Schranz E."/>
        </authorList>
    </citation>
    <scope>NUCLEOTIDE SEQUENCE [LARGE SCALE GENOMIC DNA]</scope>
</reference>
<evidence type="ECO:0000256" key="1">
    <source>
        <dbReference type="ARBA" id="ARBA00001713"/>
    </source>
</evidence>
<evidence type="ECO:0000256" key="4">
    <source>
        <dbReference type="ARBA" id="ARBA00011959"/>
    </source>
</evidence>
<accession>A0AAU9NQC4</accession>
<dbReference type="Gene3D" id="3.30.70.260">
    <property type="match status" value="1"/>
</dbReference>
<dbReference type="Gene3D" id="3.40.50.1360">
    <property type="match status" value="1"/>
</dbReference>
<comment type="catalytic activity">
    <reaction evidence="1">
        <text>aldehydo-D-ribose 5-phosphate = D-ribulose 5-phosphate</text>
        <dbReference type="Rhea" id="RHEA:14657"/>
        <dbReference type="ChEBI" id="CHEBI:58121"/>
        <dbReference type="ChEBI" id="CHEBI:58273"/>
        <dbReference type="EC" id="5.3.1.6"/>
    </reaction>
</comment>